<dbReference type="RefSeq" id="WP_123821667.1">
    <property type="nucleotide sequence ID" value="NZ_RKQG01000004.1"/>
</dbReference>
<dbReference type="EMBL" id="RKQG01000004">
    <property type="protein sequence ID" value="RPE27318.1"/>
    <property type="molecule type" value="Genomic_DNA"/>
</dbReference>
<dbReference type="AlphaFoldDB" id="A0A3N4R1W4"/>
<sequence length="87" mass="8925">MKDSQANTSPTQGHPTKSSPALRLLRALADFEVLDEESPATVLLSVRIIDTPPPGITGVAQLTDSLADKLAALLAAATDLHAPAGAL</sequence>
<comment type="caution">
    <text evidence="2">The sequence shown here is derived from an EMBL/GenBank/DDBJ whole genome shotgun (WGS) entry which is preliminary data.</text>
</comment>
<evidence type="ECO:0000256" key="1">
    <source>
        <dbReference type="SAM" id="MobiDB-lite"/>
    </source>
</evidence>
<protein>
    <submittedName>
        <fullName evidence="2">Uncharacterized protein</fullName>
    </submittedName>
</protein>
<name>A0A3N4R1W4_9ACTN</name>
<keyword evidence="3" id="KW-1185">Reference proteome</keyword>
<dbReference type="Proteomes" id="UP000266906">
    <property type="component" value="Unassembled WGS sequence"/>
</dbReference>
<organism evidence="2 3">
    <name type="scientific">Kitasatospora cineracea</name>
    <dbReference type="NCBI Taxonomy" id="88074"/>
    <lineage>
        <taxon>Bacteria</taxon>
        <taxon>Bacillati</taxon>
        <taxon>Actinomycetota</taxon>
        <taxon>Actinomycetes</taxon>
        <taxon>Kitasatosporales</taxon>
        <taxon>Streptomycetaceae</taxon>
        <taxon>Kitasatospora</taxon>
    </lineage>
</organism>
<evidence type="ECO:0000313" key="3">
    <source>
        <dbReference type="Proteomes" id="UP000266906"/>
    </source>
</evidence>
<gene>
    <name evidence="2" type="ORF">EDD38_7463</name>
</gene>
<evidence type="ECO:0000313" key="2">
    <source>
        <dbReference type="EMBL" id="RPE27318.1"/>
    </source>
</evidence>
<proteinExistence type="predicted"/>
<reference evidence="2 3" key="1">
    <citation type="submission" date="2018-11" db="EMBL/GenBank/DDBJ databases">
        <title>Sequencing the genomes of 1000 actinobacteria strains.</title>
        <authorList>
            <person name="Klenk H.-P."/>
        </authorList>
    </citation>
    <scope>NUCLEOTIDE SEQUENCE [LARGE SCALE GENOMIC DNA]</scope>
    <source>
        <strain evidence="2 3">DSM 44781</strain>
    </source>
</reference>
<feature type="compositionally biased region" description="Polar residues" evidence="1">
    <location>
        <begin position="1"/>
        <end position="19"/>
    </location>
</feature>
<accession>A0A3N4R1W4</accession>
<feature type="region of interest" description="Disordered" evidence="1">
    <location>
        <begin position="1"/>
        <end position="20"/>
    </location>
</feature>